<feature type="binding site" evidence="11">
    <location>
        <begin position="383"/>
        <end position="386"/>
    </location>
    <ligand>
        <name>L-glutamine</name>
        <dbReference type="ChEBI" id="CHEBI:58359"/>
    </ligand>
</feature>
<dbReference type="SUPFAM" id="SSF52540">
    <property type="entry name" value="P-loop containing nucleoside triphosphate hydrolases"/>
    <property type="match status" value="1"/>
</dbReference>
<dbReference type="Pfam" id="PF00117">
    <property type="entry name" value="GATase"/>
    <property type="match status" value="1"/>
</dbReference>
<comment type="catalytic activity">
    <reaction evidence="11">
        <text>UTP + NH4(+) + ATP = CTP + ADP + phosphate + 2 H(+)</text>
        <dbReference type="Rhea" id="RHEA:16597"/>
        <dbReference type="ChEBI" id="CHEBI:15378"/>
        <dbReference type="ChEBI" id="CHEBI:28938"/>
        <dbReference type="ChEBI" id="CHEBI:30616"/>
        <dbReference type="ChEBI" id="CHEBI:37563"/>
        <dbReference type="ChEBI" id="CHEBI:43474"/>
        <dbReference type="ChEBI" id="CHEBI:46398"/>
        <dbReference type="ChEBI" id="CHEBI:456216"/>
    </reaction>
</comment>
<reference evidence="14 15" key="1">
    <citation type="journal article" date="2015" name="Genome Announc.">
        <title>Expanding the biotechnology potential of lactobacilli through comparative genomics of 213 strains and associated genera.</title>
        <authorList>
            <person name="Sun Z."/>
            <person name="Harris H.M."/>
            <person name="McCann A."/>
            <person name="Guo C."/>
            <person name="Argimon S."/>
            <person name="Zhang W."/>
            <person name="Yang X."/>
            <person name="Jeffery I.B."/>
            <person name="Cooney J.C."/>
            <person name="Kagawa T.F."/>
            <person name="Liu W."/>
            <person name="Song Y."/>
            <person name="Salvetti E."/>
            <person name="Wrobel A."/>
            <person name="Rasinkangas P."/>
            <person name="Parkhill J."/>
            <person name="Rea M.C."/>
            <person name="O'Sullivan O."/>
            <person name="Ritari J."/>
            <person name="Douillard F.P."/>
            <person name="Paul Ross R."/>
            <person name="Yang R."/>
            <person name="Briner A.E."/>
            <person name="Felis G.E."/>
            <person name="de Vos W.M."/>
            <person name="Barrangou R."/>
            <person name="Klaenhammer T.R."/>
            <person name="Caufield P.W."/>
            <person name="Cui Y."/>
            <person name="Zhang H."/>
            <person name="O'Toole P.W."/>
        </authorList>
    </citation>
    <scope>NUCLEOTIDE SEQUENCE [LARGE SCALE GENOMIC DNA]</scope>
    <source>
        <strain evidence="14 15">DSM 17896</strain>
    </source>
</reference>
<dbReference type="GO" id="GO:0005524">
    <property type="term" value="F:ATP binding"/>
    <property type="evidence" value="ECO:0007669"/>
    <property type="project" value="UniProtKB-KW"/>
</dbReference>
<comment type="miscellaneous">
    <text evidence="11">CTPSs have evolved a hybrid strategy for distinguishing between UTP and CTP. The overlapping regions of the product feedback inhibitory and substrate sites recognize a common feature in both compounds, the triphosphate moiety. To differentiate isosteric substrate and product pyrimidine rings, an additional pocket far from the expected kinase/ligase catalytic site, specifically recognizes the cytosine and ribose portions of the product inhibitor.</text>
</comment>
<keyword evidence="9 11" id="KW-0665">Pyrimidine biosynthesis</keyword>
<dbReference type="GO" id="GO:0046872">
    <property type="term" value="F:metal ion binding"/>
    <property type="evidence" value="ECO:0007669"/>
    <property type="project" value="UniProtKB-KW"/>
</dbReference>
<dbReference type="AlphaFoldDB" id="A0A0R2I9D9"/>
<comment type="catalytic activity">
    <reaction evidence="11">
        <text>L-glutamine + H2O = L-glutamate + NH4(+)</text>
        <dbReference type="Rhea" id="RHEA:15889"/>
        <dbReference type="ChEBI" id="CHEBI:15377"/>
        <dbReference type="ChEBI" id="CHEBI:28938"/>
        <dbReference type="ChEBI" id="CHEBI:29985"/>
        <dbReference type="ChEBI" id="CHEBI:58359"/>
    </reaction>
</comment>
<feature type="binding site" evidence="11">
    <location>
        <position position="406"/>
    </location>
    <ligand>
        <name>L-glutamine</name>
        <dbReference type="ChEBI" id="CHEBI:58359"/>
    </ligand>
</feature>
<feature type="binding site" evidence="11">
    <location>
        <begin position="188"/>
        <end position="193"/>
    </location>
    <ligand>
        <name>UTP</name>
        <dbReference type="ChEBI" id="CHEBI:46398"/>
    </ligand>
</feature>
<evidence type="ECO:0000313" key="14">
    <source>
        <dbReference type="EMBL" id="KRN59253.1"/>
    </source>
</evidence>
<keyword evidence="8 11" id="KW-0315">Glutamine amidotransferase</keyword>
<feature type="binding site" evidence="11">
    <location>
        <begin position="148"/>
        <end position="150"/>
    </location>
    <ligand>
        <name>CTP</name>
        <dbReference type="ChEBI" id="CHEBI:37563"/>
        <note>allosteric inhibitor</note>
    </ligand>
</feature>
<evidence type="ECO:0000256" key="9">
    <source>
        <dbReference type="ARBA" id="ARBA00022975"/>
    </source>
</evidence>
<evidence type="ECO:0000256" key="5">
    <source>
        <dbReference type="ARBA" id="ARBA00022741"/>
    </source>
</evidence>
<feature type="binding site" evidence="11">
    <location>
        <position position="71"/>
    </location>
    <ligand>
        <name>Mg(2+)</name>
        <dbReference type="ChEBI" id="CHEBI:18420"/>
    </ligand>
</feature>
<dbReference type="NCBIfam" id="TIGR00337">
    <property type="entry name" value="PyrG"/>
    <property type="match status" value="1"/>
</dbReference>
<comment type="similarity">
    <text evidence="2 11">Belongs to the CTP synthase family.</text>
</comment>
<dbReference type="Proteomes" id="UP000050934">
    <property type="component" value="Unassembled WGS sequence"/>
</dbReference>
<feature type="binding site" evidence="11">
    <location>
        <position position="71"/>
    </location>
    <ligand>
        <name>ATP</name>
        <dbReference type="ChEBI" id="CHEBI:30616"/>
    </ligand>
</feature>
<evidence type="ECO:0000256" key="8">
    <source>
        <dbReference type="ARBA" id="ARBA00022962"/>
    </source>
</evidence>
<dbReference type="InterPro" id="IPR017926">
    <property type="entry name" value="GATASE"/>
</dbReference>
<dbReference type="FunFam" id="3.40.50.300:FF:000009">
    <property type="entry name" value="CTP synthase"/>
    <property type="match status" value="1"/>
</dbReference>
<dbReference type="GO" id="GO:0044210">
    <property type="term" value="P:'de novo' CTP biosynthetic process"/>
    <property type="evidence" value="ECO:0007669"/>
    <property type="project" value="UniProtKB-UniRule"/>
</dbReference>
<dbReference type="EMBL" id="JQBW01000005">
    <property type="protein sequence ID" value="KRN59253.1"/>
    <property type="molecule type" value="Genomic_DNA"/>
</dbReference>
<feature type="binding site" evidence="11">
    <location>
        <position position="13"/>
    </location>
    <ligand>
        <name>UTP</name>
        <dbReference type="ChEBI" id="CHEBI:46398"/>
    </ligand>
</feature>
<dbReference type="RefSeq" id="WP_057739990.1">
    <property type="nucleotide sequence ID" value="NZ_JQBW01000005.1"/>
</dbReference>
<dbReference type="GO" id="GO:0019856">
    <property type="term" value="P:pyrimidine nucleobase biosynthetic process"/>
    <property type="evidence" value="ECO:0007669"/>
    <property type="project" value="TreeGrafter"/>
</dbReference>
<evidence type="ECO:0000256" key="6">
    <source>
        <dbReference type="ARBA" id="ARBA00022840"/>
    </source>
</evidence>
<sequence>MTKYIFVTGGVVSSLGKGIIAASLGRLLKNRGLKIAIQKFDPYINVDPGTMSPYQHGEVFVTNDGIETDLDLGHYERFINNDLNKYSNVTTGKIYSEVLRKERRGDYLGRTVQVIPDITNAIKDKIKRAGESTDAQVVITEIGGTVGDIESQPFMEAIRQMKKDAGAENVLYIHATLIPYLRAAGEMKTKPTQHSVRELRGLGIQPNILVVRTEKPITDAMRSKISLFCDVEPKAVIQSVDVPNLYEVPLMLEKQGMDQLVVDHFNLDVPKPDMRKWTAMVDHIEHDLNKNVKIAMVGKYTDLQDAYISVNEALRHAGYPVDADVHVDHFNAEHITPDNVADKLKDYDGILVPGGFGSRGIEGMITAIKYARENDVPYFGICLGMQTACIEYARDVLGYTDANSTEFNPNTKHNIIDLMADQEDIENMGGTQRLGAYDCKLIPGTVAAAAYGNKPMIKERHRHRYEFNNKYRDELEKAGLVVSGINPERNLVEVVELPKKRFFVGCQYHPEFLSRPNHPEGLFAAFVKAALKNHEDHADN</sequence>
<keyword evidence="5 11" id="KW-0547">Nucleotide-binding</keyword>
<feature type="binding site" evidence="11">
    <location>
        <begin position="14"/>
        <end position="19"/>
    </location>
    <ligand>
        <name>ATP</name>
        <dbReference type="ChEBI" id="CHEBI:30616"/>
    </ligand>
</feature>
<dbReference type="PATRIC" id="fig|396268.3.peg.1421"/>
<feature type="active site" evidence="11">
    <location>
        <position position="509"/>
    </location>
</feature>
<keyword evidence="3 11" id="KW-0436">Ligase</keyword>
<dbReference type="EC" id="6.3.4.2" evidence="11"/>
<feature type="binding site" evidence="11">
    <location>
        <position position="224"/>
    </location>
    <ligand>
        <name>UTP</name>
        <dbReference type="ChEBI" id="CHEBI:46398"/>
    </ligand>
</feature>
<dbReference type="OrthoDB" id="9801107at2"/>
<feature type="domain" description="CTP synthase N-terminal" evidence="13">
    <location>
        <begin position="3"/>
        <end position="267"/>
    </location>
</feature>
<comment type="activity regulation">
    <text evidence="11">Allosterically activated by GTP, when glutamine is the substrate; GTP has no effect on the reaction when ammonia is the substrate. The allosteric effector GTP functions by stabilizing the protein conformation that binds the tetrahedral intermediate(s) formed during glutamine hydrolysis. Inhibited by the product CTP, via allosteric rather than competitive inhibition.</text>
</comment>
<keyword evidence="4 11" id="KW-0479">Metal-binding</keyword>
<dbReference type="InterPro" id="IPR029062">
    <property type="entry name" value="Class_I_gatase-like"/>
</dbReference>
<feature type="binding site" evidence="11">
    <location>
        <begin position="188"/>
        <end position="193"/>
    </location>
    <ligand>
        <name>CTP</name>
        <dbReference type="ChEBI" id="CHEBI:37563"/>
        <note>allosteric inhibitor</note>
    </ligand>
</feature>
<comment type="pathway">
    <text evidence="1 11">Pyrimidine metabolism; CTP biosynthesis via de novo pathway; CTP from UDP: step 2/2.</text>
</comment>
<feature type="binding site" evidence="11">
    <location>
        <position position="54"/>
    </location>
    <ligand>
        <name>L-glutamine</name>
        <dbReference type="ChEBI" id="CHEBI:58359"/>
    </ligand>
</feature>
<dbReference type="UniPathway" id="UPA00159">
    <property type="reaction ID" value="UER00277"/>
</dbReference>
<organism evidence="14 15">
    <name type="scientific">Limosilactobacillus secaliphilus</name>
    <dbReference type="NCBI Taxonomy" id="396268"/>
    <lineage>
        <taxon>Bacteria</taxon>
        <taxon>Bacillati</taxon>
        <taxon>Bacillota</taxon>
        <taxon>Bacilli</taxon>
        <taxon>Lactobacillales</taxon>
        <taxon>Lactobacillaceae</taxon>
        <taxon>Limosilactobacillus</taxon>
    </lineage>
</organism>
<feature type="binding site" evidence="11">
    <location>
        <position position="242"/>
    </location>
    <ligand>
        <name>ATP</name>
        <dbReference type="ChEBI" id="CHEBI:30616"/>
    </ligand>
</feature>
<accession>A0A0R2I9D9</accession>
<comment type="function">
    <text evidence="11">Catalyzes the ATP-dependent amination of UTP to CTP with either L-glutamine or ammonia as the source of nitrogen. Regulates intracellular CTP levels through interactions with the four ribonucleotide triphosphates.</text>
</comment>
<feature type="binding site" evidence="11">
    <location>
        <position position="355"/>
    </location>
    <ligand>
        <name>L-glutamine</name>
        <dbReference type="ChEBI" id="CHEBI:58359"/>
    </ligand>
</feature>
<comment type="caution">
    <text evidence="14">The sequence shown here is derived from an EMBL/GenBank/DDBJ whole genome shotgun (WGS) entry which is preliminary data.</text>
</comment>
<keyword evidence="6 11" id="KW-0067">ATP-binding</keyword>
<dbReference type="InterPro" id="IPR033828">
    <property type="entry name" value="GATase1_CTP_Synthase"/>
</dbReference>
<dbReference type="NCBIfam" id="NF003792">
    <property type="entry name" value="PRK05380.1"/>
    <property type="match status" value="1"/>
</dbReference>
<dbReference type="InterPro" id="IPR027417">
    <property type="entry name" value="P-loop_NTPase"/>
</dbReference>
<keyword evidence="15" id="KW-1185">Reference proteome</keyword>
<gene>
    <name evidence="11" type="primary">pyrG</name>
    <name evidence="14" type="ORF">IV45_GL001400</name>
</gene>
<dbReference type="InterPro" id="IPR017456">
    <property type="entry name" value="CTP_synthase_N"/>
</dbReference>
<evidence type="ECO:0000256" key="1">
    <source>
        <dbReference type="ARBA" id="ARBA00005171"/>
    </source>
</evidence>
<evidence type="ECO:0000313" key="15">
    <source>
        <dbReference type="Proteomes" id="UP000050934"/>
    </source>
</evidence>
<feature type="binding site" evidence="11">
    <location>
        <position position="13"/>
    </location>
    <ligand>
        <name>CTP</name>
        <dbReference type="ChEBI" id="CHEBI:37563"/>
        <note>allosteric inhibitor</note>
    </ligand>
</feature>
<feature type="binding site" evidence="11">
    <location>
        <position position="464"/>
    </location>
    <ligand>
        <name>L-glutamine</name>
        <dbReference type="ChEBI" id="CHEBI:58359"/>
    </ligand>
</feature>
<dbReference type="PANTHER" id="PTHR11550">
    <property type="entry name" value="CTP SYNTHASE"/>
    <property type="match status" value="1"/>
</dbReference>
<comment type="caution">
    <text evidence="11">Lacks conserved residue(s) required for the propagation of feature annotation.</text>
</comment>
<dbReference type="GO" id="GO:0005829">
    <property type="term" value="C:cytosol"/>
    <property type="evidence" value="ECO:0007669"/>
    <property type="project" value="TreeGrafter"/>
</dbReference>
<evidence type="ECO:0000256" key="3">
    <source>
        <dbReference type="ARBA" id="ARBA00022598"/>
    </source>
</evidence>
<evidence type="ECO:0000259" key="13">
    <source>
        <dbReference type="Pfam" id="PF06418"/>
    </source>
</evidence>
<protein>
    <recommendedName>
        <fullName evidence="11">CTP synthase</fullName>
        <ecNumber evidence="11">6.3.4.2</ecNumber>
    </recommendedName>
    <alternativeName>
        <fullName evidence="11">Cytidine 5'-triphosphate synthase</fullName>
    </alternativeName>
    <alternativeName>
        <fullName evidence="11">Cytidine triphosphate synthetase</fullName>
        <shortName evidence="11">CTP synthetase</shortName>
        <shortName evidence="11">CTPS</shortName>
    </alternativeName>
    <alternativeName>
        <fullName evidence="11">UTP--ammonia ligase</fullName>
    </alternativeName>
</protein>
<dbReference type="InterPro" id="IPR004468">
    <property type="entry name" value="CTP_synthase"/>
</dbReference>
<dbReference type="CDD" id="cd01746">
    <property type="entry name" value="GATase1_CTP_Synthase"/>
    <property type="match status" value="1"/>
</dbReference>
<dbReference type="CDD" id="cd03113">
    <property type="entry name" value="CTPS_N"/>
    <property type="match status" value="1"/>
</dbReference>
<name>A0A0R2I9D9_9LACO</name>
<feature type="active site" description="Nucleophile; for glutamine hydrolysis" evidence="11">
    <location>
        <position position="382"/>
    </location>
</feature>
<feature type="region of interest" description="Amidoligase domain" evidence="11">
    <location>
        <begin position="1"/>
        <end position="267"/>
    </location>
</feature>
<comment type="catalytic activity">
    <reaction evidence="10 11">
        <text>UTP + L-glutamine + ATP + H2O = CTP + L-glutamate + ADP + phosphate + 2 H(+)</text>
        <dbReference type="Rhea" id="RHEA:26426"/>
        <dbReference type="ChEBI" id="CHEBI:15377"/>
        <dbReference type="ChEBI" id="CHEBI:15378"/>
        <dbReference type="ChEBI" id="CHEBI:29985"/>
        <dbReference type="ChEBI" id="CHEBI:30616"/>
        <dbReference type="ChEBI" id="CHEBI:37563"/>
        <dbReference type="ChEBI" id="CHEBI:43474"/>
        <dbReference type="ChEBI" id="CHEBI:46398"/>
        <dbReference type="ChEBI" id="CHEBI:58359"/>
        <dbReference type="ChEBI" id="CHEBI:456216"/>
        <dbReference type="EC" id="6.3.4.2"/>
    </reaction>
</comment>
<dbReference type="Gene3D" id="3.40.50.880">
    <property type="match status" value="1"/>
</dbReference>
<dbReference type="GO" id="GO:0004359">
    <property type="term" value="F:glutaminase activity"/>
    <property type="evidence" value="ECO:0007669"/>
    <property type="project" value="RHEA"/>
</dbReference>
<feature type="binding site" evidence="11">
    <location>
        <position position="224"/>
    </location>
    <ligand>
        <name>CTP</name>
        <dbReference type="ChEBI" id="CHEBI:37563"/>
        <note>allosteric inhibitor</note>
    </ligand>
</feature>
<dbReference type="PANTHER" id="PTHR11550:SF0">
    <property type="entry name" value="CTP SYNTHASE-RELATED"/>
    <property type="match status" value="1"/>
</dbReference>
<evidence type="ECO:0000256" key="2">
    <source>
        <dbReference type="ARBA" id="ARBA00007533"/>
    </source>
</evidence>
<feature type="active site" evidence="11">
    <location>
        <position position="511"/>
    </location>
</feature>
<dbReference type="Gene3D" id="3.40.50.300">
    <property type="entry name" value="P-loop containing nucleotide triphosphate hydrolases"/>
    <property type="match status" value="1"/>
</dbReference>
<dbReference type="PROSITE" id="PS51273">
    <property type="entry name" value="GATASE_TYPE_1"/>
    <property type="match status" value="1"/>
</dbReference>
<dbReference type="GO" id="GO:0003883">
    <property type="term" value="F:CTP synthase activity"/>
    <property type="evidence" value="ECO:0007669"/>
    <property type="project" value="UniProtKB-UniRule"/>
</dbReference>
<dbReference type="HAMAP" id="MF_01227">
    <property type="entry name" value="PyrG"/>
    <property type="match status" value="1"/>
</dbReference>
<dbReference type="GO" id="GO:0097268">
    <property type="term" value="C:cytoophidium"/>
    <property type="evidence" value="ECO:0007669"/>
    <property type="project" value="UniProtKB-ARBA"/>
</dbReference>
<evidence type="ECO:0000256" key="10">
    <source>
        <dbReference type="ARBA" id="ARBA00047781"/>
    </source>
</evidence>
<dbReference type="GO" id="GO:0042802">
    <property type="term" value="F:identical protein binding"/>
    <property type="evidence" value="ECO:0007669"/>
    <property type="project" value="TreeGrafter"/>
</dbReference>
<dbReference type="STRING" id="396268.IV45_GL001400"/>
<feature type="binding site" evidence="11">
    <location>
        <position position="141"/>
    </location>
    <ligand>
        <name>Mg(2+)</name>
        <dbReference type="ChEBI" id="CHEBI:18420"/>
    </ligand>
</feature>
<evidence type="ECO:0000256" key="7">
    <source>
        <dbReference type="ARBA" id="ARBA00022842"/>
    </source>
</evidence>
<dbReference type="Pfam" id="PF06418">
    <property type="entry name" value="CTP_synth_N"/>
    <property type="match status" value="1"/>
</dbReference>
<dbReference type="SUPFAM" id="SSF52317">
    <property type="entry name" value="Class I glutamine amidotransferase-like"/>
    <property type="match status" value="1"/>
</dbReference>
<dbReference type="FunFam" id="3.40.50.880:FF:000002">
    <property type="entry name" value="CTP synthase"/>
    <property type="match status" value="1"/>
</dbReference>
<proteinExistence type="inferred from homology"/>
<evidence type="ECO:0000256" key="11">
    <source>
        <dbReference type="HAMAP-Rule" id="MF_01227"/>
    </source>
</evidence>
<comment type="subunit">
    <text evidence="11">Homotetramer.</text>
</comment>
<keyword evidence="7 11" id="KW-0460">Magnesium</keyword>
<evidence type="ECO:0000256" key="4">
    <source>
        <dbReference type="ARBA" id="ARBA00022723"/>
    </source>
</evidence>
<feature type="domain" description="Glutamine amidotransferase" evidence="12">
    <location>
        <begin position="303"/>
        <end position="528"/>
    </location>
</feature>
<evidence type="ECO:0000259" key="12">
    <source>
        <dbReference type="Pfam" id="PF00117"/>
    </source>
</evidence>